<feature type="compositionally biased region" description="Polar residues" evidence="1">
    <location>
        <begin position="1"/>
        <end position="10"/>
    </location>
</feature>
<reference evidence="2" key="1">
    <citation type="journal article" date="2021" name="Sci. Rep.">
        <title>Diploid genomic architecture of Nitzschia inconspicua, an elite biomass production diatom.</title>
        <authorList>
            <person name="Oliver A."/>
            <person name="Podell S."/>
            <person name="Pinowska A."/>
            <person name="Traller J.C."/>
            <person name="Smith S.R."/>
            <person name="McClure R."/>
            <person name="Beliaev A."/>
            <person name="Bohutskyi P."/>
            <person name="Hill E.A."/>
            <person name="Rabines A."/>
            <person name="Zheng H."/>
            <person name="Allen L.Z."/>
            <person name="Kuo A."/>
            <person name="Grigoriev I.V."/>
            <person name="Allen A.E."/>
            <person name="Hazlebeck D."/>
            <person name="Allen E.E."/>
        </authorList>
    </citation>
    <scope>NUCLEOTIDE SEQUENCE</scope>
    <source>
        <strain evidence="2">Hildebrandi</strain>
    </source>
</reference>
<dbReference type="OrthoDB" id="49093at2759"/>
<feature type="compositionally biased region" description="Basic and acidic residues" evidence="1">
    <location>
        <begin position="12"/>
        <end position="22"/>
    </location>
</feature>
<protein>
    <submittedName>
        <fullName evidence="2">Uncharacterized protein</fullName>
    </submittedName>
</protein>
<dbReference type="EMBL" id="JAGRRH010000007">
    <property type="protein sequence ID" value="KAG7366927.1"/>
    <property type="molecule type" value="Genomic_DNA"/>
</dbReference>
<dbReference type="AlphaFoldDB" id="A0A9K3Q0J4"/>
<gene>
    <name evidence="2" type="ORF">IV203_029597</name>
</gene>
<feature type="compositionally biased region" description="Polar residues" evidence="1">
    <location>
        <begin position="82"/>
        <end position="111"/>
    </location>
</feature>
<feature type="region of interest" description="Disordered" evidence="1">
    <location>
        <begin position="382"/>
        <end position="404"/>
    </location>
</feature>
<organism evidence="2 3">
    <name type="scientific">Nitzschia inconspicua</name>
    <dbReference type="NCBI Taxonomy" id="303405"/>
    <lineage>
        <taxon>Eukaryota</taxon>
        <taxon>Sar</taxon>
        <taxon>Stramenopiles</taxon>
        <taxon>Ochrophyta</taxon>
        <taxon>Bacillariophyta</taxon>
        <taxon>Bacillariophyceae</taxon>
        <taxon>Bacillariophycidae</taxon>
        <taxon>Bacillariales</taxon>
        <taxon>Bacillariaceae</taxon>
        <taxon>Nitzschia</taxon>
    </lineage>
</organism>
<sequence length="630" mass="68521">MPHLQASSRTKVLAEGDRETRKNSSSGGRLPTCDSPTTPGFPTDHLPIQEATKGFLGTSDPVVAMANKADKAEKVSFDESVESLSNAASPTVESRISKTLVTPSPHATQSRLPAGVAGTSESAPEKKSSSSSEEGSPPILTIYGNARLIHSPIRVKRRVSNSEDDDVVDAPPAEMNLKIATHLRYGGESPVEEDVSRPVLIRRGSSVGKRAASDDAGDAAVNTSRSKRVKMNTGNTYSDEDLESSVEEVAAAMAGMRKKTVISPSTSGDKLDSFYQQRNTPPSMTEYHDGHSSQYYPHQLHQPNPLYQASFPYHPYSHPSYGYGYGAHSMYHGPGYPSNAAHHPTYYPPYSVPSHSTTHAYRAPPIHAAALDHPAKKVSKPFLGRTDSIPKDPVGSERTYSTGSESYPLVSTEWQATTGTALSSNRCVPLEDPVPNKAWEENDVAKEAALPDFHRLVNYPDFLTKARSEANCPSGKKNCVMCGKLRISSSNSYVSKGRHGNTTMLKAHTSEGCEDTSHIIPRQNKGLCTACDVTVWVFVSENLEIKWCKGCKNFRPWAAFGDKGSATKCVRCRDRQREKYALQRDEMRCRRTQRGTSSSPDSISSNKMGDQAPMAAAQGLRNLLNAATTV</sequence>
<feature type="compositionally biased region" description="Polar residues" evidence="1">
    <location>
        <begin position="594"/>
        <end position="608"/>
    </location>
</feature>
<name>A0A9K3Q0J4_9STRA</name>
<evidence type="ECO:0000256" key="1">
    <source>
        <dbReference type="SAM" id="MobiDB-lite"/>
    </source>
</evidence>
<comment type="caution">
    <text evidence="2">The sequence shown here is derived from an EMBL/GenBank/DDBJ whole genome shotgun (WGS) entry which is preliminary data.</text>
</comment>
<keyword evidence="3" id="KW-1185">Reference proteome</keyword>
<evidence type="ECO:0000313" key="3">
    <source>
        <dbReference type="Proteomes" id="UP000693970"/>
    </source>
</evidence>
<feature type="region of interest" description="Disordered" evidence="1">
    <location>
        <begin position="587"/>
        <end position="612"/>
    </location>
</feature>
<reference evidence="2" key="2">
    <citation type="submission" date="2021-04" db="EMBL/GenBank/DDBJ databases">
        <authorList>
            <person name="Podell S."/>
        </authorList>
    </citation>
    <scope>NUCLEOTIDE SEQUENCE</scope>
    <source>
        <strain evidence="2">Hildebrandi</strain>
    </source>
</reference>
<feature type="region of interest" description="Disordered" evidence="1">
    <location>
        <begin position="1"/>
        <end position="54"/>
    </location>
</feature>
<dbReference type="Proteomes" id="UP000693970">
    <property type="component" value="Unassembled WGS sequence"/>
</dbReference>
<proteinExistence type="predicted"/>
<feature type="region of interest" description="Disordered" evidence="1">
    <location>
        <begin position="73"/>
        <end position="143"/>
    </location>
</feature>
<feature type="compositionally biased region" description="Low complexity" evidence="1">
    <location>
        <begin position="129"/>
        <end position="138"/>
    </location>
</feature>
<accession>A0A9K3Q0J4</accession>
<evidence type="ECO:0000313" key="2">
    <source>
        <dbReference type="EMBL" id="KAG7366927.1"/>
    </source>
</evidence>